<dbReference type="PANTHER" id="PTHR43320">
    <property type="entry name" value="SUGAR KINASE"/>
    <property type="match status" value="1"/>
</dbReference>
<evidence type="ECO:0000259" key="4">
    <source>
        <dbReference type="Pfam" id="PF00294"/>
    </source>
</evidence>
<name>A0A8T4L4D8_9ARCH</name>
<evidence type="ECO:0000256" key="3">
    <source>
        <dbReference type="ARBA" id="ARBA00022777"/>
    </source>
</evidence>
<dbReference type="GO" id="GO:0016301">
    <property type="term" value="F:kinase activity"/>
    <property type="evidence" value="ECO:0007669"/>
    <property type="project" value="UniProtKB-KW"/>
</dbReference>
<dbReference type="InterPro" id="IPR052700">
    <property type="entry name" value="Carb_kinase_PfkB-like"/>
</dbReference>
<evidence type="ECO:0000313" key="6">
    <source>
        <dbReference type="Proteomes" id="UP000675968"/>
    </source>
</evidence>
<evidence type="ECO:0000256" key="2">
    <source>
        <dbReference type="ARBA" id="ARBA00022679"/>
    </source>
</evidence>
<dbReference type="PROSITE" id="PS00583">
    <property type="entry name" value="PFKB_KINASES_1"/>
    <property type="match status" value="1"/>
</dbReference>
<reference evidence="5" key="1">
    <citation type="submission" date="2021-03" db="EMBL/GenBank/DDBJ databases">
        <authorList>
            <person name="Jaffe A."/>
        </authorList>
    </citation>
    <scope>NUCLEOTIDE SEQUENCE</scope>
    <source>
        <strain evidence="5">RIFCSPLOWO2_01_FULL_AR10_48_17</strain>
    </source>
</reference>
<protein>
    <submittedName>
        <fullName evidence="5">Carbohydrate kinase family protein</fullName>
    </submittedName>
</protein>
<dbReference type="Pfam" id="PF00294">
    <property type="entry name" value="PfkB"/>
    <property type="match status" value="1"/>
</dbReference>
<feature type="domain" description="Carbohydrate kinase PfkB" evidence="4">
    <location>
        <begin position="37"/>
        <end position="302"/>
    </location>
</feature>
<comment type="similarity">
    <text evidence="1">Belongs to the carbohydrate kinase PfkB family.</text>
</comment>
<keyword evidence="2" id="KW-0808">Transferase</keyword>
<dbReference type="InterPro" id="IPR011611">
    <property type="entry name" value="PfkB_dom"/>
</dbReference>
<evidence type="ECO:0000256" key="1">
    <source>
        <dbReference type="ARBA" id="ARBA00010688"/>
    </source>
</evidence>
<gene>
    <name evidence="5" type="ORF">J4215_06470</name>
</gene>
<reference evidence="5" key="2">
    <citation type="submission" date="2021-05" db="EMBL/GenBank/DDBJ databases">
        <title>Protein family content uncovers lineage relationships and bacterial pathway maintenance mechanisms in DPANN archaea.</title>
        <authorList>
            <person name="Castelle C.J."/>
            <person name="Meheust R."/>
            <person name="Jaffe A.L."/>
            <person name="Seitz K."/>
            <person name="Gong X."/>
            <person name="Baker B.J."/>
            <person name="Banfield J.F."/>
        </authorList>
    </citation>
    <scope>NUCLEOTIDE SEQUENCE</scope>
    <source>
        <strain evidence="5">RIFCSPLOWO2_01_FULL_AR10_48_17</strain>
    </source>
</reference>
<dbReference type="SUPFAM" id="SSF53613">
    <property type="entry name" value="Ribokinase-like"/>
    <property type="match status" value="1"/>
</dbReference>
<proteinExistence type="inferred from homology"/>
<dbReference type="AlphaFoldDB" id="A0A8T4L4D8"/>
<sequence length="312" mass="34140">MLDVVAIGNATMDAFVQINPETYFRPRKKKGELFFLEGSKIEVESLRFFSGGSATNTAVGFARQGLRTGCLCRLGRDEFGRKILKELRAEKVDTGLLLFGSDATAFSVILTGHGLNRVIFAFGGATRKLDQHAKQINWNRLEKTRAIYLGSLHSSLSLVKRIALFSKKNNILLAWNPGQSELREGLGLLSPILKHVSILFLNGEEAEQLAGRGDYKENMKFLSAFVPLVVVSLGPVGAAAFDGQEFFFEESHPAHKLDSAGAGDAFNSGFLAAVLGGEPMQKCLENGVNNATSVIQFLGAKNNLLYRKKKRK</sequence>
<dbReference type="PROSITE" id="PS00584">
    <property type="entry name" value="PFKB_KINASES_2"/>
    <property type="match status" value="1"/>
</dbReference>
<evidence type="ECO:0000313" key="5">
    <source>
        <dbReference type="EMBL" id="MBS3062198.1"/>
    </source>
</evidence>
<accession>A0A8T4L4D8</accession>
<keyword evidence="3 5" id="KW-0418">Kinase</keyword>
<dbReference type="InterPro" id="IPR002173">
    <property type="entry name" value="Carboh/pur_kinase_PfkB_CS"/>
</dbReference>
<dbReference type="EMBL" id="JAGVWC010000014">
    <property type="protein sequence ID" value="MBS3062198.1"/>
    <property type="molecule type" value="Genomic_DNA"/>
</dbReference>
<organism evidence="5 6">
    <name type="scientific">Candidatus Iainarchaeum sp</name>
    <dbReference type="NCBI Taxonomy" id="3101447"/>
    <lineage>
        <taxon>Archaea</taxon>
        <taxon>Candidatus Iainarchaeota</taxon>
        <taxon>Candidatus Iainarchaeia</taxon>
        <taxon>Candidatus Iainarchaeales</taxon>
        <taxon>Candidatus Iainarchaeaceae</taxon>
        <taxon>Candidatus Iainarchaeum</taxon>
    </lineage>
</organism>
<dbReference type="PANTHER" id="PTHR43320:SF3">
    <property type="entry name" value="CARBOHYDRATE KINASE PFKB DOMAIN-CONTAINING PROTEIN"/>
    <property type="match status" value="1"/>
</dbReference>
<comment type="caution">
    <text evidence="5">The sequence shown here is derived from an EMBL/GenBank/DDBJ whole genome shotgun (WGS) entry which is preliminary data.</text>
</comment>
<dbReference type="Proteomes" id="UP000675968">
    <property type="component" value="Unassembled WGS sequence"/>
</dbReference>
<dbReference type="Gene3D" id="3.40.1190.20">
    <property type="match status" value="1"/>
</dbReference>
<dbReference type="InterPro" id="IPR029056">
    <property type="entry name" value="Ribokinase-like"/>
</dbReference>